<proteinExistence type="predicted"/>
<dbReference type="Proteomes" id="UP001164539">
    <property type="component" value="Chromosome 11"/>
</dbReference>
<dbReference type="EMBL" id="CM051404">
    <property type="protein sequence ID" value="KAJ4706161.1"/>
    <property type="molecule type" value="Genomic_DNA"/>
</dbReference>
<name>A0ACC1X400_MELAZ</name>
<gene>
    <name evidence="1" type="ORF">OWV82_019846</name>
</gene>
<organism evidence="1 2">
    <name type="scientific">Melia azedarach</name>
    <name type="common">Chinaberry tree</name>
    <dbReference type="NCBI Taxonomy" id="155640"/>
    <lineage>
        <taxon>Eukaryota</taxon>
        <taxon>Viridiplantae</taxon>
        <taxon>Streptophyta</taxon>
        <taxon>Embryophyta</taxon>
        <taxon>Tracheophyta</taxon>
        <taxon>Spermatophyta</taxon>
        <taxon>Magnoliopsida</taxon>
        <taxon>eudicotyledons</taxon>
        <taxon>Gunneridae</taxon>
        <taxon>Pentapetalae</taxon>
        <taxon>rosids</taxon>
        <taxon>malvids</taxon>
        <taxon>Sapindales</taxon>
        <taxon>Meliaceae</taxon>
        <taxon>Melia</taxon>
    </lineage>
</organism>
<accession>A0ACC1X400</accession>
<comment type="caution">
    <text evidence="1">The sequence shown here is derived from an EMBL/GenBank/DDBJ whole genome shotgun (WGS) entry which is preliminary data.</text>
</comment>
<reference evidence="1 2" key="1">
    <citation type="journal article" date="2023" name="Science">
        <title>Complex scaffold remodeling in plant triterpene biosynthesis.</title>
        <authorList>
            <person name="De La Pena R."/>
            <person name="Hodgson H."/>
            <person name="Liu J.C."/>
            <person name="Stephenson M.J."/>
            <person name="Martin A.C."/>
            <person name="Owen C."/>
            <person name="Harkess A."/>
            <person name="Leebens-Mack J."/>
            <person name="Jimenez L.E."/>
            <person name="Osbourn A."/>
            <person name="Sattely E.S."/>
        </authorList>
    </citation>
    <scope>NUCLEOTIDE SEQUENCE [LARGE SCALE GENOMIC DNA]</scope>
    <source>
        <strain evidence="2">cv. JPN11</strain>
        <tissue evidence="1">Leaf</tissue>
    </source>
</reference>
<sequence>MDEEMEEPIVGEGFEIDFIYEFDAPQYYDFTKPETLVEGRDAELWFESATSYPPSPFVLKMNWIYDNPADIASVSCHSRAESMNAAGDDSDNETDYEASAIDDNNRGPELCNDMDQDFPKSKTKPLVKPFLSRSSTLMKPTASYLAKHNQLEEFHFGRFLRSQKLMVKSEKSSQNSSTTENYATKRQKLEAGYLRKVSHLKHQALFLHKVPEKVGVLDVNSVHSRSRVTIPREPNLETAHRAQRNRAKVNSESGEHAKSNACTFKALPLNRKILEAPSLHPPKKSTLRPTEFQLFQLRTSERARQHAINNVSHQKAAKVHNYDYISQNETRDFRRLNSVDAPKEEKCEAVQKIKTNPGTKKIHSHKEELDVFWNIKKETTDPMGYNFPTDKRILNEAPVELFSKLSLTSEVQTNLKSQSKMPSVTVGSKENAPGSFHLEHEMVKEKSHKFGRNQYQCGSELSDRRITEGGSRFNINRNLDIH</sequence>
<protein>
    <submittedName>
        <fullName evidence="1">Protein TPX2-like</fullName>
    </submittedName>
</protein>
<evidence type="ECO:0000313" key="2">
    <source>
        <dbReference type="Proteomes" id="UP001164539"/>
    </source>
</evidence>
<evidence type="ECO:0000313" key="1">
    <source>
        <dbReference type="EMBL" id="KAJ4706161.1"/>
    </source>
</evidence>
<keyword evidence="2" id="KW-1185">Reference proteome</keyword>